<keyword evidence="1" id="KW-1133">Transmembrane helix</keyword>
<evidence type="ECO:0000313" key="4">
    <source>
        <dbReference type="Proteomes" id="UP000594260"/>
    </source>
</evidence>
<keyword evidence="2" id="KW-0732">Signal</keyword>
<reference evidence="3" key="1">
    <citation type="submission" date="2021-01" db="UniProtKB">
        <authorList>
            <consortium name="EnsemblMetazoa"/>
        </authorList>
    </citation>
    <scope>IDENTIFICATION</scope>
</reference>
<organism evidence="3 4">
    <name type="scientific">Varroa destructor</name>
    <name type="common">Honeybee mite</name>
    <dbReference type="NCBI Taxonomy" id="109461"/>
    <lineage>
        <taxon>Eukaryota</taxon>
        <taxon>Metazoa</taxon>
        <taxon>Ecdysozoa</taxon>
        <taxon>Arthropoda</taxon>
        <taxon>Chelicerata</taxon>
        <taxon>Arachnida</taxon>
        <taxon>Acari</taxon>
        <taxon>Parasitiformes</taxon>
        <taxon>Mesostigmata</taxon>
        <taxon>Gamasina</taxon>
        <taxon>Dermanyssoidea</taxon>
        <taxon>Varroidae</taxon>
        <taxon>Varroa</taxon>
    </lineage>
</organism>
<feature type="signal peptide" evidence="2">
    <location>
        <begin position="1"/>
        <end position="21"/>
    </location>
</feature>
<proteinExistence type="predicted"/>
<keyword evidence="4" id="KW-1185">Reference proteome</keyword>
<dbReference type="KEGG" id="vde:111251863"/>
<name>A0A7M7KC20_VARDE</name>
<evidence type="ECO:0000313" key="3">
    <source>
        <dbReference type="EnsemblMetazoa" id="XP_022664674"/>
    </source>
</evidence>
<accession>A0A7M7KC20</accession>
<evidence type="ECO:0000256" key="1">
    <source>
        <dbReference type="SAM" id="Phobius"/>
    </source>
</evidence>
<feature type="transmembrane region" description="Helical" evidence="1">
    <location>
        <begin position="31"/>
        <end position="52"/>
    </location>
</feature>
<keyword evidence="1" id="KW-0472">Membrane</keyword>
<feature type="chain" id="PRO_5029869079" evidence="2">
    <location>
        <begin position="22"/>
        <end position="102"/>
    </location>
</feature>
<sequence>MRVLFAVTVMLMAMLIGSASALIKEKLLIRGAAAGAAGAVGAAGGFLAGSALPGLLHHRSAPVHHVKHVKHIHIHPEPSIKVIHEPIKVVHAPVEHGWNQEW</sequence>
<dbReference type="RefSeq" id="XP_022664674.1">
    <property type="nucleotide sequence ID" value="XM_022808939.1"/>
</dbReference>
<dbReference type="Proteomes" id="UP000594260">
    <property type="component" value="Unplaced"/>
</dbReference>
<dbReference type="EnsemblMetazoa" id="XM_022808939">
    <property type="protein sequence ID" value="XP_022664674"/>
    <property type="gene ID" value="LOC111251863"/>
</dbReference>
<evidence type="ECO:0000256" key="2">
    <source>
        <dbReference type="SAM" id="SignalP"/>
    </source>
</evidence>
<protein>
    <submittedName>
        <fullName evidence="3">Uncharacterized protein</fullName>
    </submittedName>
</protein>
<keyword evidence="1" id="KW-0812">Transmembrane</keyword>
<dbReference type="GeneID" id="111251863"/>
<dbReference type="AlphaFoldDB" id="A0A7M7KC20"/>
<dbReference type="InParanoid" id="A0A7M7KC20"/>